<evidence type="ECO:0000313" key="7">
    <source>
        <dbReference type="EMBL" id="MEQ2249221.1"/>
    </source>
</evidence>
<feature type="domain" description="Ig-like" evidence="6">
    <location>
        <begin position="27"/>
        <end position="111"/>
    </location>
</feature>
<feature type="domain" description="Ig-like" evidence="6">
    <location>
        <begin position="228"/>
        <end position="299"/>
    </location>
</feature>
<dbReference type="InterPro" id="IPR036179">
    <property type="entry name" value="Ig-like_dom_sf"/>
</dbReference>
<dbReference type="SMART" id="SM00408">
    <property type="entry name" value="IGc2"/>
    <property type="match status" value="1"/>
</dbReference>
<keyword evidence="4" id="KW-0812">Transmembrane</keyword>
<dbReference type="SMART" id="SM00409">
    <property type="entry name" value="IG"/>
    <property type="match status" value="2"/>
</dbReference>
<feature type="region of interest" description="Disordered" evidence="3">
    <location>
        <begin position="357"/>
        <end position="386"/>
    </location>
</feature>
<keyword evidence="4" id="KW-1133">Transmembrane helix</keyword>
<feature type="signal peptide" evidence="5">
    <location>
        <begin position="1"/>
        <end position="20"/>
    </location>
</feature>
<dbReference type="PANTHER" id="PTHR11481">
    <property type="entry name" value="IMMUNOGLOBULIN FC RECEPTOR"/>
    <property type="match status" value="1"/>
</dbReference>
<evidence type="ECO:0000256" key="4">
    <source>
        <dbReference type="SAM" id="Phobius"/>
    </source>
</evidence>
<protein>
    <recommendedName>
        <fullName evidence="6">Ig-like domain-containing protein</fullName>
    </recommendedName>
</protein>
<dbReference type="InterPro" id="IPR003598">
    <property type="entry name" value="Ig_sub2"/>
</dbReference>
<keyword evidence="2" id="KW-1015">Disulfide bond</keyword>
<dbReference type="InterPro" id="IPR050488">
    <property type="entry name" value="Ig_Fc_receptor"/>
</dbReference>
<evidence type="ECO:0000256" key="3">
    <source>
        <dbReference type="SAM" id="MobiDB-lite"/>
    </source>
</evidence>
<dbReference type="SUPFAM" id="SSF48726">
    <property type="entry name" value="Immunoglobulin"/>
    <property type="match status" value="2"/>
</dbReference>
<evidence type="ECO:0000259" key="6">
    <source>
        <dbReference type="PROSITE" id="PS50835"/>
    </source>
</evidence>
<dbReference type="Pfam" id="PF13927">
    <property type="entry name" value="Ig_3"/>
    <property type="match status" value="1"/>
</dbReference>
<accession>A0ABV0UWU0</accession>
<evidence type="ECO:0000256" key="2">
    <source>
        <dbReference type="ARBA" id="ARBA00023157"/>
    </source>
</evidence>
<organism evidence="7 8">
    <name type="scientific">Ilyodon furcidens</name>
    <name type="common">goldbreast splitfin</name>
    <dbReference type="NCBI Taxonomy" id="33524"/>
    <lineage>
        <taxon>Eukaryota</taxon>
        <taxon>Metazoa</taxon>
        <taxon>Chordata</taxon>
        <taxon>Craniata</taxon>
        <taxon>Vertebrata</taxon>
        <taxon>Euteleostomi</taxon>
        <taxon>Actinopterygii</taxon>
        <taxon>Neopterygii</taxon>
        <taxon>Teleostei</taxon>
        <taxon>Neoteleostei</taxon>
        <taxon>Acanthomorphata</taxon>
        <taxon>Ovalentaria</taxon>
        <taxon>Atherinomorphae</taxon>
        <taxon>Cyprinodontiformes</taxon>
        <taxon>Goodeidae</taxon>
        <taxon>Ilyodon</taxon>
    </lineage>
</organism>
<keyword evidence="4" id="KW-0472">Membrane</keyword>
<dbReference type="InterPro" id="IPR003599">
    <property type="entry name" value="Ig_sub"/>
</dbReference>
<evidence type="ECO:0000256" key="5">
    <source>
        <dbReference type="SAM" id="SignalP"/>
    </source>
</evidence>
<keyword evidence="1 5" id="KW-0732">Signal</keyword>
<feature type="compositionally biased region" description="Acidic residues" evidence="3">
    <location>
        <begin position="373"/>
        <end position="386"/>
    </location>
</feature>
<reference evidence="7 8" key="1">
    <citation type="submission" date="2021-06" db="EMBL/GenBank/DDBJ databases">
        <authorList>
            <person name="Palmer J.M."/>
        </authorList>
    </citation>
    <scope>NUCLEOTIDE SEQUENCE [LARGE SCALE GENOMIC DNA]</scope>
    <source>
        <strain evidence="8">if_2019</strain>
        <tissue evidence="7">Muscle</tissue>
    </source>
</reference>
<dbReference type="PANTHER" id="PTHR11481:SF64">
    <property type="entry name" value="FC RECEPTOR-LIKE PROTEIN 4"/>
    <property type="match status" value="1"/>
</dbReference>
<keyword evidence="8" id="KW-1185">Reference proteome</keyword>
<comment type="caution">
    <text evidence="7">The sequence shown here is derived from an EMBL/GenBank/DDBJ whole genome shotgun (WGS) entry which is preliminary data.</text>
</comment>
<evidence type="ECO:0000313" key="8">
    <source>
        <dbReference type="Proteomes" id="UP001482620"/>
    </source>
</evidence>
<dbReference type="Proteomes" id="UP001482620">
    <property type="component" value="Unassembled WGS sequence"/>
</dbReference>
<proteinExistence type="predicted"/>
<feature type="transmembrane region" description="Helical" evidence="4">
    <location>
        <begin position="306"/>
        <end position="328"/>
    </location>
</feature>
<feature type="chain" id="PRO_5046513855" description="Ig-like domain-containing protein" evidence="5">
    <location>
        <begin position="21"/>
        <end position="386"/>
    </location>
</feature>
<dbReference type="InterPro" id="IPR013783">
    <property type="entry name" value="Ig-like_fold"/>
</dbReference>
<dbReference type="Gene3D" id="2.60.40.10">
    <property type="entry name" value="Immunoglobulins"/>
    <property type="match status" value="2"/>
</dbReference>
<dbReference type="PROSITE" id="PS50835">
    <property type="entry name" value="IG_LIKE"/>
    <property type="match status" value="2"/>
</dbReference>
<evidence type="ECO:0000256" key="1">
    <source>
        <dbReference type="ARBA" id="ARBA00022729"/>
    </source>
</evidence>
<gene>
    <name evidence="7" type="ORF">ILYODFUR_027266</name>
</gene>
<sequence length="386" mass="42861">MGRILLRVLGLLVVSSFCCGITQEHKPVLTVSPSWLRPGASVTLSCRVERPSAGWRFYWYRAVPDLSHKNYSYVPLPDSINGTVQDSYVLHGQTHTAGYACRADGRNPDYSTGYSEPKFVWSAGPDPTASLTVTPAKEQHFISESVSINCEGDSPHWIVKEFVTLNNRSKLSDCSTWRTMSGSSCTFNIYSSYRAVCWCESGSGAFSNAVNITGHNGDLFLVSPVHPVTEGSSVTLTCRLRGQNTVSNVIFYHNDKLIQNNGREELNISKVSQSDEGFYKCEYSGKVSPQSWMAVQAVSRPESSTFPVLLVIRSVIGVGVIIILLFLLCRCIKSEASQDKNQQQVYSSLLHGDLRVYEKNRRPENSGNGQREDPEEIPEYDDVTSE</sequence>
<dbReference type="InterPro" id="IPR007110">
    <property type="entry name" value="Ig-like_dom"/>
</dbReference>
<dbReference type="EMBL" id="JAHRIQ010084663">
    <property type="protein sequence ID" value="MEQ2249221.1"/>
    <property type="molecule type" value="Genomic_DNA"/>
</dbReference>
<name>A0ABV0UWU0_9TELE</name>